<dbReference type="InterPro" id="IPR036097">
    <property type="entry name" value="HisK_dim/P_sf"/>
</dbReference>
<keyword evidence="9" id="KW-0472">Membrane</keyword>
<dbReference type="PROSITE" id="PS50109">
    <property type="entry name" value="HIS_KIN"/>
    <property type="match status" value="1"/>
</dbReference>
<sequence>MITRQITSPHEDEFPLVIPLMPATREHRRAAMWVVAALFVLAACIAPFASVQIGRVDAFVPVLQTVLSAADLLTATLLFGQYSVQPRRGLLAVAGAYLFSGAFAFLQTLSFPGGYGPNGILGDGFDTPAWFFVFWHTTFPLSILAYTLLKDKTERGAAARSTRASIIATICAVLTTVAALTWTVTAWVNHLPSFYSGSVTLQTRFGSQINIALWLVGAATLAVLFSRRRTILDMWLMVTLVAWMPNFLVAAVASSVRFSVGWYAARGFALVASCMLLCVLLTELMVLYSRLASALILQRRERANQLMSIDAATAAIAHEIRSPLGSITLNTSIALNQLAAEPPDLEEIDVVLKDIERASLSVDSTITSIRSLFKSASNRSRMQIEDVVCQVLRLMQHDLQTNQISVSTSFSDHPHAVTGNRAQLQQVVLNIVKNGVEAMASIPVDQRKLTVSTRIDQRWIVLNVRDAGVGIPQHTNVFDAFFTTKADGMGLGLAICRTIIDRHGGMLALVATGSQGTEFEVRLPIA</sequence>
<dbReference type="PRINTS" id="PR00344">
    <property type="entry name" value="BCTRLSENSOR"/>
</dbReference>
<dbReference type="GO" id="GO:0005524">
    <property type="term" value="F:ATP binding"/>
    <property type="evidence" value="ECO:0007669"/>
    <property type="project" value="UniProtKB-KW"/>
</dbReference>
<keyword evidence="6" id="KW-0418">Kinase</keyword>
<feature type="transmembrane region" description="Helical" evidence="9">
    <location>
        <begin position="234"/>
        <end position="256"/>
    </location>
</feature>
<evidence type="ECO:0000256" key="2">
    <source>
        <dbReference type="ARBA" id="ARBA00012438"/>
    </source>
</evidence>
<dbReference type="InterPro" id="IPR033424">
    <property type="entry name" value="MASE4"/>
</dbReference>
<evidence type="ECO:0000256" key="5">
    <source>
        <dbReference type="ARBA" id="ARBA00022741"/>
    </source>
</evidence>
<dbReference type="SMART" id="SM00388">
    <property type="entry name" value="HisKA"/>
    <property type="match status" value="1"/>
</dbReference>
<evidence type="ECO:0000256" key="1">
    <source>
        <dbReference type="ARBA" id="ARBA00000085"/>
    </source>
</evidence>
<dbReference type="EC" id="2.7.13.3" evidence="2"/>
<keyword evidence="9" id="KW-1133">Transmembrane helix</keyword>
<dbReference type="InterPro" id="IPR003594">
    <property type="entry name" value="HATPase_dom"/>
</dbReference>
<feature type="domain" description="Histidine kinase" evidence="10">
    <location>
        <begin position="315"/>
        <end position="526"/>
    </location>
</feature>
<dbReference type="Gene3D" id="3.30.565.10">
    <property type="entry name" value="Histidine kinase-like ATPase, C-terminal domain"/>
    <property type="match status" value="1"/>
</dbReference>
<dbReference type="Pfam" id="PF17158">
    <property type="entry name" value="MASE4"/>
    <property type="match status" value="1"/>
</dbReference>
<dbReference type="CDD" id="cd00082">
    <property type="entry name" value="HisKA"/>
    <property type="match status" value="1"/>
</dbReference>
<dbReference type="SUPFAM" id="SSF55874">
    <property type="entry name" value="ATPase domain of HSP90 chaperone/DNA topoisomerase II/histidine kinase"/>
    <property type="match status" value="1"/>
</dbReference>
<keyword evidence="3" id="KW-0597">Phosphoprotein</keyword>
<name>A0A844SU32_9BRAD</name>
<dbReference type="GO" id="GO:0000155">
    <property type="term" value="F:phosphorelay sensor kinase activity"/>
    <property type="evidence" value="ECO:0007669"/>
    <property type="project" value="InterPro"/>
</dbReference>
<dbReference type="SUPFAM" id="SSF47384">
    <property type="entry name" value="Homodimeric domain of signal transducing histidine kinase"/>
    <property type="match status" value="1"/>
</dbReference>
<keyword evidence="12" id="KW-1185">Reference proteome</keyword>
<dbReference type="InterPro" id="IPR005467">
    <property type="entry name" value="His_kinase_dom"/>
</dbReference>
<keyword evidence="9" id="KW-0812">Transmembrane</keyword>
<evidence type="ECO:0000256" key="7">
    <source>
        <dbReference type="ARBA" id="ARBA00022840"/>
    </source>
</evidence>
<dbReference type="AlphaFoldDB" id="A0A844SU32"/>
<gene>
    <name evidence="11" type="ORF">GPL21_20715</name>
</gene>
<evidence type="ECO:0000313" key="12">
    <source>
        <dbReference type="Proteomes" id="UP000436468"/>
    </source>
</evidence>
<keyword evidence="5" id="KW-0547">Nucleotide-binding</keyword>
<feature type="transmembrane region" description="Helical" evidence="9">
    <location>
        <begin position="129"/>
        <end position="149"/>
    </location>
</feature>
<organism evidence="11 12">
    <name type="scientific">Bradyrhizobium pachyrhizi</name>
    <dbReference type="NCBI Taxonomy" id="280333"/>
    <lineage>
        <taxon>Bacteria</taxon>
        <taxon>Pseudomonadati</taxon>
        <taxon>Pseudomonadota</taxon>
        <taxon>Alphaproteobacteria</taxon>
        <taxon>Hyphomicrobiales</taxon>
        <taxon>Nitrobacteraceae</taxon>
        <taxon>Bradyrhizobium</taxon>
    </lineage>
</organism>
<reference evidence="11 12" key="1">
    <citation type="submission" date="2019-12" db="EMBL/GenBank/DDBJ databases">
        <title>Draft genome sequences Bradyrhizobium cajani AMBPC1010, Bradyrhizobium pachyrhizi AMBPC1040 and Bradyrhizobium yuanmingense ALSPC3051, three plant growth promoting strains isolated from nodules of Cajanus cajan L. in Dominican Republic.</title>
        <authorList>
            <person name="Flores-Felix J.D."/>
            <person name="Araujo J."/>
            <person name="Diaz-Alcantara C."/>
            <person name="Gonzalez-Andres F."/>
            <person name="Velazquez E."/>
        </authorList>
    </citation>
    <scope>NUCLEOTIDE SEQUENCE [LARGE SCALE GENOMIC DNA]</scope>
    <source>
        <strain evidence="11 12">1040</strain>
    </source>
</reference>
<keyword evidence="8" id="KW-0902">Two-component regulatory system</keyword>
<proteinExistence type="predicted"/>
<dbReference type="PANTHER" id="PTHR43065">
    <property type="entry name" value="SENSOR HISTIDINE KINASE"/>
    <property type="match status" value="1"/>
</dbReference>
<accession>A0A844SU32</accession>
<evidence type="ECO:0000313" key="11">
    <source>
        <dbReference type="EMBL" id="MVT67529.1"/>
    </source>
</evidence>
<dbReference type="InterPro" id="IPR004358">
    <property type="entry name" value="Sig_transdc_His_kin-like_C"/>
</dbReference>
<comment type="catalytic activity">
    <reaction evidence="1">
        <text>ATP + protein L-histidine = ADP + protein N-phospho-L-histidine.</text>
        <dbReference type="EC" id="2.7.13.3"/>
    </reaction>
</comment>
<dbReference type="InterPro" id="IPR036890">
    <property type="entry name" value="HATPase_C_sf"/>
</dbReference>
<evidence type="ECO:0000256" key="4">
    <source>
        <dbReference type="ARBA" id="ARBA00022679"/>
    </source>
</evidence>
<evidence type="ECO:0000256" key="3">
    <source>
        <dbReference type="ARBA" id="ARBA00022553"/>
    </source>
</evidence>
<feature type="transmembrane region" description="Helical" evidence="9">
    <location>
        <begin position="59"/>
        <end position="78"/>
    </location>
</feature>
<feature type="transmembrane region" description="Helical" evidence="9">
    <location>
        <begin position="30"/>
        <end position="53"/>
    </location>
</feature>
<dbReference type="EMBL" id="WQNF01000014">
    <property type="protein sequence ID" value="MVT67529.1"/>
    <property type="molecule type" value="Genomic_DNA"/>
</dbReference>
<evidence type="ECO:0000256" key="9">
    <source>
        <dbReference type="SAM" id="Phobius"/>
    </source>
</evidence>
<feature type="transmembrane region" description="Helical" evidence="9">
    <location>
        <begin position="161"/>
        <end position="185"/>
    </location>
</feature>
<protein>
    <recommendedName>
        <fullName evidence="2">histidine kinase</fullName>
        <ecNumber evidence="2">2.7.13.3</ecNumber>
    </recommendedName>
</protein>
<keyword evidence="4" id="KW-0808">Transferase</keyword>
<dbReference type="Gene3D" id="1.10.287.130">
    <property type="match status" value="1"/>
</dbReference>
<dbReference type="Pfam" id="PF02518">
    <property type="entry name" value="HATPase_c"/>
    <property type="match status" value="1"/>
</dbReference>
<dbReference type="SMART" id="SM00387">
    <property type="entry name" value="HATPase_c"/>
    <property type="match status" value="1"/>
</dbReference>
<dbReference type="Proteomes" id="UP000436468">
    <property type="component" value="Unassembled WGS sequence"/>
</dbReference>
<feature type="transmembrane region" description="Helical" evidence="9">
    <location>
        <begin position="90"/>
        <end position="109"/>
    </location>
</feature>
<evidence type="ECO:0000256" key="6">
    <source>
        <dbReference type="ARBA" id="ARBA00022777"/>
    </source>
</evidence>
<evidence type="ECO:0000259" key="10">
    <source>
        <dbReference type="PROSITE" id="PS50109"/>
    </source>
</evidence>
<feature type="transmembrane region" description="Helical" evidence="9">
    <location>
        <begin position="205"/>
        <end position="225"/>
    </location>
</feature>
<dbReference type="InterPro" id="IPR003661">
    <property type="entry name" value="HisK_dim/P_dom"/>
</dbReference>
<evidence type="ECO:0000256" key="8">
    <source>
        <dbReference type="ARBA" id="ARBA00023012"/>
    </source>
</evidence>
<keyword evidence="7" id="KW-0067">ATP-binding</keyword>
<feature type="transmembrane region" description="Helical" evidence="9">
    <location>
        <begin position="268"/>
        <end position="297"/>
    </location>
</feature>
<comment type="caution">
    <text evidence="11">The sequence shown here is derived from an EMBL/GenBank/DDBJ whole genome shotgun (WGS) entry which is preliminary data.</text>
</comment>
<dbReference type="PANTHER" id="PTHR43065:SF10">
    <property type="entry name" value="PEROXIDE STRESS-ACTIVATED HISTIDINE KINASE MAK3"/>
    <property type="match status" value="1"/>
</dbReference>